<gene>
    <name evidence="1" type="ORF">DFH07DRAFT_960282</name>
</gene>
<sequence length="773" mass="85468">MPPLTRQPTIESLLSWWSDSNPPGASISLHAAAKPLMKLMYHQQALDFIEANRGVPLSDFNVDICSRYLAFKYISPRTQGLILDELANRCLSNTDADTVMDSAVVDSDLVEMLLQSKSSEVRRGACKLLGHLSEDQDTAAAISAGNVCGRLLSLLRDEDVDSLAMYALACIAHWPSGAYALAVGNGEMLEPITYVLRSTRTRTRVWACSFLANMGSHEATAPVIFRLNACEWVVSLLQDEHGIEVIAASMDALAKISQRPDGARAVVIANGLEPVLKLLTSPVVRSSACMVVGNLARHEATIFRLLMSLPCVHLVPLLEYQNNRIIASAIYALSEISKWREGARLVVSAGALERISDLLASSDAEILISTCSMLEILGRQTSIAMAISATRPCNQLVALLSDPVGAVRTSALAVLTQISGTPGGAAVVANTDVFEHISELMEMPDQKILTPVLEVEYPTVQVLFQCFLVIDPPVKEGLMLYMARVDCYLISGAEISLDVDNSLIKEHLDAQHLFLRRLLGINSRSMLAVLFTETGLMPIRIRRLLLALARLQYMIRLGDERIVRAAMLDSVDLFANGHSGWAGDLAIMLRTMPTPIHISAADFLSPLTVDTIIKKVVEVVDADLQFDVDFLQKTHLLRNRLETVEEKCILVTRRRRHYLTMVHVPAHRKALTRLLLSDHNLSVERLRYPVRYRRAIPREERLCRFCQVGVEDEVHALLDRIAHPPLSDLRERTSSLMCSLADIVQGCGYPVRKDPEIVVNITGMSSLYSLDLY</sequence>
<dbReference type="SUPFAM" id="SSF48371">
    <property type="entry name" value="ARM repeat"/>
    <property type="match status" value="1"/>
</dbReference>
<dbReference type="Gene3D" id="1.25.10.10">
    <property type="entry name" value="Leucine-rich Repeat Variant"/>
    <property type="match status" value="2"/>
</dbReference>
<keyword evidence="2" id="KW-1185">Reference proteome</keyword>
<dbReference type="EMBL" id="JARJLG010000072">
    <property type="protein sequence ID" value="KAJ7753051.1"/>
    <property type="molecule type" value="Genomic_DNA"/>
</dbReference>
<dbReference type="Proteomes" id="UP001215280">
    <property type="component" value="Unassembled WGS sequence"/>
</dbReference>
<name>A0AAD7NA10_9AGAR</name>
<proteinExistence type="predicted"/>
<dbReference type="PANTHER" id="PTHR15599:SF1">
    <property type="entry name" value="RADIAL SPOKE HEAD 14 HOMOLOG"/>
    <property type="match status" value="1"/>
</dbReference>
<dbReference type="InterPro" id="IPR000225">
    <property type="entry name" value="Armadillo"/>
</dbReference>
<comment type="caution">
    <text evidence="1">The sequence shown here is derived from an EMBL/GenBank/DDBJ whole genome shotgun (WGS) entry which is preliminary data.</text>
</comment>
<dbReference type="InterPro" id="IPR016024">
    <property type="entry name" value="ARM-type_fold"/>
</dbReference>
<reference evidence="1" key="1">
    <citation type="submission" date="2023-03" db="EMBL/GenBank/DDBJ databases">
        <title>Massive genome expansion in bonnet fungi (Mycena s.s.) driven by repeated elements and novel gene families across ecological guilds.</title>
        <authorList>
            <consortium name="Lawrence Berkeley National Laboratory"/>
            <person name="Harder C.B."/>
            <person name="Miyauchi S."/>
            <person name="Viragh M."/>
            <person name="Kuo A."/>
            <person name="Thoen E."/>
            <person name="Andreopoulos B."/>
            <person name="Lu D."/>
            <person name="Skrede I."/>
            <person name="Drula E."/>
            <person name="Henrissat B."/>
            <person name="Morin E."/>
            <person name="Kohler A."/>
            <person name="Barry K."/>
            <person name="LaButti K."/>
            <person name="Morin E."/>
            <person name="Salamov A."/>
            <person name="Lipzen A."/>
            <person name="Mereny Z."/>
            <person name="Hegedus B."/>
            <person name="Baldrian P."/>
            <person name="Stursova M."/>
            <person name="Weitz H."/>
            <person name="Taylor A."/>
            <person name="Grigoriev I.V."/>
            <person name="Nagy L.G."/>
            <person name="Martin F."/>
            <person name="Kauserud H."/>
        </authorList>
    </citation>
    <scope>NUCLEOTIDE SEQUENCE</scope>
    <source>
        <strain evidence="1">CBHHK188m</strain>
    </source>
</reference>
<dbReference type="InterPro" id="IPR042856">
    <property type="entry name" value="RSP14"/>
</dbReference>
<protein>
    <submittedName>
        <fullName evidence="1">Armadillo-type protein</fullName>
    </submittedName>
</protein>
<dbReference type="AlphaFoldDB" id="A0AAD7NA10"/>
<evidence type="ECO:0000313" key="1">
    <source>
        <dbReference type="EMBL" id="KAJ7753051.1"/>
    </source>
</evidence>
<dbReference type="PANTHER" id="PTHR15599">
    <property type="entry name" value="RTDR1"/>
    <property type="match status" value="1"/>
</dbReference>
<accession>A0AAD7NA10</accession>
<dbReference type="SMART" id="SM00185">
    <property type="entry name" value="ARM"/>
    <property type="match status" value="3"/>
</dbReference>
<organism evidence="1 2">
    <name type="scientific">Mycena maculata</name>
    <dbReference type="NCBI Taxonomy" id="230809"/>
    <lineage>
        <taxon>Eukaryota</taxon>
        <taxon>Fungi</taxon>
        <taxon>Dikarya</taxon>
        <taxon>Basidiomycota</taxon>
        <taxon>Agaricomycotina</taxon>
        <taxon>Agaricomycetes</taxon>
        <taxon>Agaricomycetidae</taxon>
        <taxon>Agaricales</taxon>
        <taxon>Marasmiineae</taxon>
        <taxon>Mycenaceae</taxon>
        <taxon>Mycena</taxon>
    </lineage>
</organism>
<dbReference type="InterPro" id="IPR011989">
    <property type="entry name" value="ARM-like"/>
</dbReference>
<evidence type="ECO:0000313" key="2">
    <source>
        <dbReference type="Proteomes" id="UP001215280"/>
    </source>
</evidence>